<dbReference type="Proteomes" id="UP000031192">
    <property type="component" value="Unassembled WGS sequence"/>
</dbReference>
<dbReference type="Gene3D" id="3.40.50.150">
    <property type="entry name" value="Vaccinia Virus protein VP39"/>
    <property type="match status" value="1"/>
</dbReference>
<evidence type="ECO:0000313" key="1">
    <source>
        <dbReference type="EMBL" id="KID83560.1"/>
    </source>
</evidence>
<dbReference type="EMBL" id="AZNH01000057">
    <property type="protein sequence ID" value="KID83560.1"/>
    <property type="molecule type" value="Genomic_DNA"/>
</dbReference>
<dbReference type="InterPro" id="IPR029063">
    <property type="entry name" value="SAM-dependent_MTases_sf"/>
</dbReference>
<sequence length="178" mass="20660">MPTAWSTTTHTDKHPYAWLADNPWALELAQAHMTVQSEGRPLFFDALDFEKDFEKRFAQDTTSSTIFFVDVGGSTGTQSLALRQRYPASKEGFFSKIDQRSYSKRMRSLRALQILRQRYMISSRHRRKREPIMALEDHRPSVFVNTAMMHTANLVDALELPRPRRLLMWNVAGKDPVE</sequence>
<gene>
    <name evidence="1" type="ORF">MGU_09122</name>
</gene>
<evidence type="ECO:0000313" key="2">
    <source>
        <dbReference type="Proteomes" id="UP000031192"/>
    </source>
</evidence>
<name>A0A0B4GA07_METGA</name>
<accession>A0A0B4GA07</accession>
<dbReference type="HOGENOM" id="CLU_1510960_0_0_1"/>
<reference evidence="1 2" key="1">
    <citation type="journal article" date="2014" name="Proc. Natl. Acad. Sci. U.S.A.">
        <title>Trajectory and genomic determinants of fungal-pathogen speciation and host adaptation.</title>
        <authorList>
            <person name="Hu X."/>
            <person name="Xiao G."/>
            <person name="Zheng P."/>
            <person name="Shang Y."/>
            <person name="Su Y."/>
            <person name="Zhang X."/>
            <person name="Liu X."/>
            <person name="Zhan S."/>
            <person name="St Leger R.J."/>
            <person name="Wang C."/>
        </authorList>
    </citation>
    <scope>NUCLEOTIDE SEQUENCE [LARGE SCALE GENOMIC DNA]</scope>
    <source>
        <strain evidence="1 2">ARSEF 977</strain>
    </source>
</reference>
<proteinExistence type="predicted"/>
<keyword evidence="2" id="KW-1185">Reference proteome</keyword>
<dbReference type="AlphaFoldDB" id="A0A0B4GA07"/>
<comment type="caution">
    <text evidence="1">The sequence shown here is derived from an EMBL/GenBank/DDBJ whole genome shotgun (WGS) entry which is preliminary data.</text>
</comment>
<protein>
    <submittedName>
        <fullName evidence="1">Uncharacterized protein</fullName>
    </submittedName>
</protein>
<organism evidence="1 2">
    <name type="scientific">Metarhizium guizhouense (strain ARSEF 977)</name>
    <dbReference type="NCBI Taxonomy" id="1276136"/>
    <lineage>
        <taxon>Eukaryota</taxon>
        <taxon>Fungi</taxon>
        <taxon>Dikarya</taxon>
        <taxon>Ascomycota</taxon>
        <taxon>Pezizomycotina</taxon>
        <taxon>Sordariomycetes</taxon>
        <taxon>Hypocreomycetidae</taxon>
        <taxon>Hypocreales</taxon>
        <taxon>Clavicipitaceae</taxon>
        <taxon>Metarhizium</taxon>
    </lineage>
</organism>